<keyword evidence="7" id="KW-1185">Reference proteome</keyword>
<dbReference type="Proteomes" id="UP001642483">
    <property type="component" value="Unassembled WGS sequence"/>
</dbReference>
<dbReference type="InterPro" id="IPR051982">
    <property type="entry name" value="CiliaryAsmbly_MitoImport"/>
</dbReference>
<organism evidence="6 7">
    <name type="scientific">Clavelina lepadiformis</name>
    <name type="common">Light-bulb sea squirt</name>
    <name type="synonym">Ascidia lepadiformis</name>
    <dbReference type="NCBI Taxonomy" id="159417"/>
    <lineage>
        <taxon>Eukaryota</taxon>
        <taxon>Metazoa</taxon>
        <taxon>Chordata</taxon>
        <taxon>Tunicata</taxon>
        <taxon>Ascidiacea</taxon>
        <taxon>Aplousobranchia</taxon>
        <taxon>Clavelinidae</taxon>
        <taxon>Clavelina</taxon>
    </lineage>
</organism>
<comment type="subcellular location">
    <subcellularLocation>
        <location evidence="1">Cytoplasm</location>
    </subcellularLocation>
</comment>
<evidence type="ECO:0000256" key="4">
    <source>
        <dbReference type="ARBA" id="ARBA00022803"/>
    </source>
</evidence>
<evidence type="ECO:0000256" key="3">
    <source>
        <dbReference type="ARBA" id="ARBA00022737"/>
    </source>
</evidence>
<proteinExistence type="predicted"/>
<comment type="caution">
    <text evidence="6">The sequence shown here is derived from an EMBL/GenBank/DDBJ whole genome shotgun (WGS) entry which is preliminary data.</text>
</comment>
<dbReference type="PANTHER" id="PTHR45984">
    <property type="entry name" value="RNA (RNA) POLYMERASE II ASSOCIATED PROTEIN HOMOLOG"/>
    <property type="match status" value="1"/>
</dbReference>
<evidence type="ECO:0000256" key="1">
    <source>
        <dbReference type="ARBA" id="ARBA00004496"/>
    </source>
</evidence>
<gene>
    <name evidence="6" type="ORF">CVLEPA_LOCUS19361</name>
</gene>
<dbReference type="PANTHER" id="PTHR45984:SF1">
    <property type="entry name" value="SPAG1 AXONEMAL DYNEIN ASSEMBLY FACTOR"/>
    <property type="match status" value="1"/>
</dbReference>
<dbReference type="EMBL" id="CAWYQH010000104">
    <property type="protein sequence ID" value="CAK8687284.1"/>
    <property type="molecule type" value="Genomic_DNA"/>
</dbReference>
<evidence type="ECO:0000256" key="5">
    <source>
        <dbReference type="SAM" id="MobiDB-lite"/>
    </source>
</evidence>
<dbReference type="InterPro" id="IPR011990">
    <property type="entry name" value="TPR-like_helical_dom_sf"/>
</dbReference>
<feature type="region of interest" description="Disordered" evidence="5">
    <location>
        <begin position="174"/>
        <end position="193"/>
    </location>
</feature>
<dbReference type="SUPFAM" id="SSF48452">
    <property type="entry name" value="TPR-like"/>
    <property type="match status" value="1"/>
</dbReference>
<evidence type="ECO:0000313" key="6">
    <source>
        <dbReference type="EMBL" id="CAK8687284.1"/>
    </source>
</evidence>
<protein>
    <submittedName>
        <fullName evidence="6">Uncharacterized protein</fullName>
    </submittedName>
</protein>
<dbReference type="Gene3D" id="1.25.40.10">
    <property type="entry name" value="Tetratricopeptide repeat domain"/>
    <property type="match status" value="1"/>
</dbReference>
<name>A0ABP0G9F9_CLALP</name>
<feature type="compositionally biased region" description="Polar residues" evidence="5">
    <location>
        <begin position="174"/>
        <end position="187"/>
    </location>
</feature>
<evidence type="ECO:0000313" key="7">
    <source>
        <dbReference type="Proteomes" id="UP001642483"/>
    </source>
</evidence>
<accession>A0ABP0G9F9</accession>
<evidence type="ECO:0000256" key="2">
    <source>
        <dbReference type="ARBA" id="ARBA00022490"/>
    </source>
</evidence>
<keyword evidence="2" id="KW-0963">Cytoplasm</keyword>
<reference evidence="6 7" key="1">
    <citation type="submission" date="2024-02" db="EMBL/GenBank/DDBJ databases">
        <authorList>
            <person name="Daric V."/>
            <person name="Darras S."/>
        </authorList>
    </citation>
    <scope>NUCLEOTIDE SEQUENCE [LARGE SCALE GENOMIC DNA]</scope>
</reference>
<keyword evidence="4" id="KW-0802">TPR repeat</keyword>
<keyword evidence="3" id="KW-0677">Repeat</keyword>
<sequence length="488" mass="53853">MGCTITSFEDQPSIGYNMGGDPPGPGAYIELRVGSGPSLHGTHPTPRWGRGQISAASFCHKVNAEVMTDEEREMRAGREKNKGNKAFKAGDFEEALAYYSRSISLIQTTASINNRVLAYHRLEKWEDVRRDCDEVLMMEEDNLKAKFENSIQNDRPHDRHLRAHRPIPQRFIGVQSSFPHPSASRESSALRHGHHVPQELGGATFLFRGISRAICGMPISKQSSSIKSSQSYAAFKSRHLLSYVGLDYNSVDSSPQNRRSAAITPSPILYDFLFSGFDQCVALPLLKDPGKPACGNYAIKVKYTAACEGELLDTAHNAKLWNVIHQTNPGKIRKPSNMPTKPYDVTNCFFVSRIWNPGSNEAARGLWRQKIARKSAGNELISVVHGDALGYSSETRLPLNPTLLAISPPCVRILAHQAYFIAPSLGKEASPEHNLGGHEAAPRFSAGNNIALRTLTAARQRQPGCSRNSGRQKTALEFNSGKYCRRPS</sequence>